<dbReference type="EC" id="1.1.1.60" evidence="6"/>
<dbReference type="SUPFAM" id="SSF51735">
    <property type="entry name" value="NAD(P)-binding Rossmann-fold domains"/>
    <property type="match status" value="1"/>
</dbReference>
<evidence type="ECO:0000256" key="2">
    <source>
        <dbReference type="ARBA" id="ARBA00023027"/>
    </source>
</evidence>
<dbReference type="InterPro" id="IPR006115">
    <property type="entry name" value="6PGDH_NADP-bd"/>
</dbReference>
<dbReference type="GO" id="GO:0051287">
    <property type="term" value="F:NAD binding"/>
    <property type="evidence" value="ECO:0007669"/>
    <property type="project" value="InterPro"/>
</dbReference>
<evidence type="ECO:0000313" key="7">
    <source>
        <dbReference type="Proteomes" id="UP000315440"/>
    </source>
</evidence>
<evidence type="ECO:0000256" key="3">
    <source>
        <dbReference type="PIRSR" id="PIRSR000103-1"/>
    </source>
</evidence>
<feature type="domain" description="3-hydroxyisobutyrate dehydrogenase-like NAD-binding" evidence="5">
    <location>
        <begin position="174"/>
        <end position="291"/>
    </location>
</feature>
<proteinExistence type="predicted"/>
<sequence>MPTPISPQETRLGWIGTGVMGASMARLLREAGYTVTVYNRTRAKAEPLLAIGAEWADTPRAVAEASDVVFSIVGHPHDVREVLLDETTGVLAGSRAGMIVVDMTSSEPSLAVEAAERFAEKGAVSLDAPVSGGDVGARDGKLSIMVGGDRAAFDALEPLWRVMGAKWVYQGAAGAGQHTKVVNQTLAACTMIGICESLVYAQKAGLDLDTVLESVSSGAAGSWSLSNLGPRIVRGDFAPGFYVEHFIKDLGVALAEAERMGIELPGAALAHRLYREVEKQGGGRKGTQSLVLALAKINGVDWPEND</sequence>
<dbReference type="PIRSF" id="PIRSF000103">
    <property type="entry name" value="HIBADH"/>
    <property type="match status" value="1"/>
</dbReference>
<keyword evidence="1 6" id="KW-0560">Oxidoreductase</keyword>
<evidence type="ECO:0000259" key="5">
    <source>
        <dbReference type="Pfam" id="PF14833"/>
    </source>
</evidence>
<dbReference type="Gene3D" id="3.40.50.720">
    <property type="entry name" value="NAD(P)-binding Rossmann-like Domain"/>
    <property type="match status" value="1"/>
</dbReference>
<name>A0A5C5ZNF1_9BACT</name>
<keyword evidence="2" id="KW-0520">NAD</keyword>
<evidence type="ECO:0000259" key="4">
    <source>
        <dbReference type="Pfam" id="PF03446"/>
    </source>
</evidence>
<dbReference type="GO" id="GO:0050661">
    <property type="term" value="F:NADP binding"/>
    <property type="evidence" value="ECO:0007669"/>
    <property type="project" value="InterPro"/>
</dbReference>
<evidence type="ECO:0000256" key="1">
    <source>
        <dbReference type="ARBA" id="ARBA00023002"/>
    </source>
</evidence>
<feature type="active site" evidence="3">
    <location>
        <position position="180"/>
    </location>
</feature>
<dbReference type="InterPro" id="IPR013328">
    <property type="entry name" value="6PGD_dom2"/>
</dbReference>
<protein>
    <submittedName>
        <fullName evidence="6">2-hydroxy-3-oxopropionate reductase</fullName>
        <ecNumber evidence="6">1.1.1.60</ecNumber>
    </submittedName>
</protein>
<dbReference type="SUPFAM" id="SSF48179">
    <property type="entry name" value="6-phosphogluconate dehydrogenase C-terminal domain-like"/>
    <property type="match status" value="1"/>
</dbReference>
<dbReference type="Pfam" id="PF14833">
    <property type="entry name" value="NAD_binding_11"/>
    <property type="match status" value="1"/>
</dbReference>
<dbReference type="Gene3D" id="1.10.1040.10">
    <property type="entry name" value="N-(1-d-carboxylethyl)-l-norvaline Dehydrogenase, domain 2"/>
    <property type="match status" value="1"/>
</dbReference>
<dbReference type="Pfam" id="PF03446">
    <property type="entry name" value="NAD_binding_2"/>
    <property type="match status" value="1"/>
</dbReference>
<dbReference type="AlphaFoldDB" id="A0A5C5ZNF1"/>
<dbReference type="InterPro" id="IPR036291">
    <property type="entry name" value="NAD(P)-bd_dom_sf"/>
</dbReference>
<dbReference type="PANTHER" id="PTHR43060:SF15">
    <property type="entry name" value="3-HYDROXYISOBUTYRATE DEHYDROGENASE-LIKE 1, MITOCHONDRIAL-RELATED"/>
    <property type="match status" value="1"/>
</dbReference>
<accession>A0A5C5ZNF1</accession>
<dbReference type="RefSeq" id="WP_146399973.1">
    <property type="nucleotide sequence ID" value="NZ_SJPQ01000002.1"/>
</dbReference>
<dbReference type="GO" id="GO:0008679">
    <property type="term" value="F:2-hydroxy-3-oxopropionate reductase activity"/>
    <property type="evidence" value="ECO:0007669"/>
    <property type="project" value="UniProtKB-EC"/>
</dbReference>
<dbReference type="Proteomes" id="UP000315440">
    <property type="component" value="Unassembled WGS sequence"/>
</dbReference>
<organism evidence="6 7">
    <name type="scientific">Pseudobythopirellula maris</name>
    <dbReference type="NCBI Taxonomy" id="2527991"/>
    <lineage>
        <taxon>Bacteria</taxon>
        <taxon>Pseudomonadati</taxon>
        <taxon>Planctomycetota</taxon>
        <taxon>Planctomycetia</taxon>
        <taxon>Pirellulales</taxon>
        <taxon>Lacipirellulaceae</taxon>
        <taxon>Pseudobythopirellula</taxon>
    </lineage>
</organism>
<feature type="domain" description="6-phosphogluconate dehydrogenase NADP-binding" evidence="4">
    <location>
        <begin position="12"/>
        <end position="171"/>
    </location>
</feature>
<comment type="caution">
    <text evidence="6">The sequence shown here is derived from an EMBL/GenBank/DDBJ whole genome shotgun (WGS) entry which is preliminary data.</text>
</comment>
<reference evidence="6 7" key="1">
    <citation type="submission" date="2019-02" db="EMBL/GenBank/DDBJ databases">
        <title>Deep-cultivation of Planctomycetes and their phenomic and genomic characterization uncovers novel biology.</title>
        <authorList>
            <person name="Wiegand S."/>
            <person name="Jogler M."/>
            <person name="Boedeker C."/>
            <person name="Pinto D."/>
            <person name="Vollmers J."/>
            <person name="Rivas-Marin E."/>
            <person name="Kohn T."/>
            <person name="Peeters S.H."/>
            <person name="Heuer A."/>
            <person name="Rast P."/>
            <person name="Oberbeckmann S."/>
            <person name="Bunk B."/>
            <person name="Jeske O."/>
            <person name="Meyerdierks A."/>
            <person name="Storesund J.E."/>
            <person name="Kallscheuer N."/>
            <person name="Luecker S."/>
            <person name="Lage O.M."/>
            <person name="Pohl T."/>
            <person name="Merkel B.J."/>
            <person name="Hornburger P."/>
            <person name="Mueller R.-W."/>
            <person name="Bruemmer F."/>
            <person name="Labrenz M."/>
            <person name="Spormann A.M."/>
            <person name="Op Den Camp H."/>
            <person name="Overmann J."/>
            <person name="Amann R."/>
            <person name="Jetten M.S.M."/>
            <person name="Mascher T."/>
            <person name="Medema M.H."/>
            <person name="Devos D.P."/>
            <person name="Kaster A.-K."/>
            <person name="Ovreas L."/>
            <person name="Rohde M."/>
            <person name="Galperin M.Y."/>
            <person name="Jogler C."/>
        </authorList>
    </citation>
    <scope>NUCLEOTIDE SEQUENCE [LARGE SCALE GENOMIC DNA]</scope>
    <source>
        <strain evidence="6 7">Mal64</strain>
    </source>
</reference>
<keyword evidence="7" id="KW-1185">Reference proteome</keyword>
<dbReference type="EMBL" id="SJPQ01000002">
    <property type="protein sequence ID" value="TWT88698.1"/>
    <property type="molecule type" value="Genomic_DNA"/>
</dbReference>
<dbReference type="InterPro" id="IPR015815">
    <property type="entry name" value="HIBADH-related"/>
</dbReference>
<dbReference type="PANTHER" id="PTHR43060">
    <property type="entry name" value="3-HYDROXYISOBUTYRATE DEHYDROGENASE-LIKE 1, MITOCHONDRIAL-RELATED"/>
    <property type="match status" value="1"/>
</dbReference>
<evidence type="ECO:0000313" key="6">
    <source>
        <dbReference type="EMBL" id="TWT88698.1"/>
    </source>
</evidence>
<gene>
    <name evidence="6" type="primary">garR_2</name>
    <name evidence="6" type="ORF">Mal64_21860</name>
</gene>
<dbReference type="InterPro" id="IPR029154">
    <property type="entry name" value="HIBADH-like_NADP-bd"/>
</dbReference>
<dbReference type="InterPro" id="IPR008927">
    <property type="entry name" value="6-PGluconate_DH-like_C_sf"/>
</dbReference>
<dbReference type="OrthoDB" id="9786703at2"/>